<dbReference type="OrthoDB" id="308644at2"/>
<dbReference type="Proteomes" id="UP000248014">
    <property type="component" value="Unassembled WGS sequence"/>
</dbReference>
<accession>A0A2V3UWK7</accession>
<dbReference type="Gene3D" id="3.30.920.30">
    <property type="entry name" value="Hypothetical protein"/>
    <property type="match status" value="1"/>
</dbReference>
<keyword evidence="9" id="KW-1185">Reference proteome</keyword>
<evidence type="ECO:0000256" key="5">
    <source>
        <dbReference type="ARBA" id="ARBA00022801"/>
    </source>
</evidence>
<dbReference type="GO" id="GO:0003729">
    <property type="term" value="F:mRNA binding"/>
    <property type="evidence" value="ECO:0007669"/>
    <property type="project" value="InterPro"/>
</dbReference>
<keyword evidence="2" id="KW-1277">Toxin-antitoxin system</keyword>
<protein>
    <submittedName>
        <fullName evidence="8">Putative RNA binding protein YcfA (HicA-like mRNA interferase family)</fullName>
    </submittedName>
</protein>
<dbReference type="InterPro" id="IPR012933">
    <property type="entry name" value="HicA_mRNA_interferase"/>
</dbReference>
<keyword evidence="3" id="KW-0540">Nuclease</keyword>
<evidence type="ECO:0000256" key="4">
    <source>
        <dbReference type="ARBA" id="ARBA00022759"/>
    </source>
</evidence>
<dbReference type="GO" id="GO:0016787">
    <property type="term" value="F:hydrolase activity"/>
    <property type="evidence" value="ECO:0007669"/>
    <property type="project" value="UniProtKB-KW"/>
</dbReference>
<keyword evidence="6" id="KW-0694">RNA-binding</keyword>
<keyword evidence="5" id="KW-0378">Hydrolase</keyword>
<evidence type="ECO:0000256" key="1">
    <source>
        <dbReference type="ARBA" id="ARBA00006620"/>
    </source>
</evidence>
<keyword evidence="4" id="KW-0255">Endonuclease</keyword>
<evidence type="ECO:0000256" key="2">
    <source>
        <dbReference type="ARBA" id="ARBA00022649"/>
    </source>
</evidence>
<dbReference type="EMBL" id="QJJM01000009">
    <property type="protein sequence ID" value="PXW73756.1"/>
    <property type="molecule type" value="Genomic_DNA"/>
</dbReference>
<comment type="caution">
    <text evidence="8">The sequence shown here is derived from an EMBL/GenBank/DDBJ whole genome shotgun (WGS) entry which is preliminary data.</text>
</comment>
<dbReference type="RefSeq" id="WP_110299292.1">
    <property type="nucleotide sequence ID" value="NZ_QJJM01000009.1"/>
</dbReference>
<dbReference type="AlphaFoldDB" id="A0A2V3UWK7"/>
<comment type="similarity">
    <text evidence="1">Belongs to the HicA mRNA interferase family.</text>
</comment>
<name>A0A2V3UWK7_9SPHN</name>
<keyword evidence="7" id="KW-0346">Stress response</keyword>
<evidence type="ECO:0000313" key="8">
    <source>
        <dbReference type="EMBL" id="PXW73756.1"/>
    </source>
</evidence>
<dbReference type="InterPro" id="IPR038570">
    <property type="entry name" value="HicA_sf"/>
</dbReference>
<evidence type="ECO:0000313" key="9">
    <source>
        <dbReference type="Proteomes" id="UP000248014"/>
    </source>
</evidence>
<gene>
    <name evidence="8" type="ORF">C7451_10942</name>
</gene>
<sequence>MVKPAKLYQQLVASRGGIISFRDFVRLLEAFGFVHDRTVGSYRQYVHPRVPRSLPVQPVGKDAKKYQVRELLEIVEAYGLHIEE</sequence>
<organism evidence="8 9">
    <name type="scientific">Blastomonas natatoria</name>
    <dbReference type="NCBI Taxonomy" id="34015"/>
    <lineage>
        <taxon>Bacteria</taxon>
        <taxon>Pseudomonadati</taxon>
        <taxon>Pseudomonadota</taxon>
        <taxon>Alphaproteobacteria</taxon>
        <taxon>Sphingomonadales</taxon>
        <taxon>Sphingomonadaceae</taxon>
        <taxon>Blastomonas</taxon>
    </lineage>
</organism>
<evidence type="ECO:0000256" key="3">
    <source>
        <dbReference type="ARBA" id="ARBA00022722"/>
    </source>
</evidence>
<proteinExistence type="inferred from homology"/>
<dbReference type="SUPFAM" id="SSF54786">
    <property type="entry name" value="YcfA/nrd intein domain"/>
    <property type="match status" value="1"/>
</dbReference>
<reference evidence="8 9" key="1">
    <citation type="submission" date="2018-05" db="EMBL/GenBank/DDBJ databases">
        <title>Genomic Encyclopedia of Type Strains, Phase IV (KMG-IV): sequencing the most valuable type-strain genomes for metagenomic binning, comparative biology and taxonomic classification.</title>
        <authorList>
            <person name="Goeker M."/>
        </authorList>
    </citation>
    <scope>NUCLEOTIDE SEQUENCE [LARGE SCALE GENOMIC DNA]</scope>
    <source>
        <strain evidence="8 9">DSM 3183</strain>
    </source>
</reference>
<dbReference type="Pfam" id="PF07927">
    <property type="entry name" value="HicA_toxin"/>
    <property type="match status" value="1"/>
</dbReference>
<evidence type="ECO:0000256" key="6">
    <source>
        <dbReference type="ARBA" id="ARBA00022884"/>
    </source>
</evidence>
<dbReference type="GO" id="GO:0004519">
    <property type="term" value="F:endonuclease activity"/>
    <property type="evidence" value="ECO:0007669"/>
    <property type="project" value="UniProtKB-KW"/>
</dbReference>
<evidence type="ECO:0000256" key="7">
    <source>
        <dbReference type="ARBA" id="ARBA00023016"/>
    </source>
</evidence>